<dbReference type="Proteomes" id="UP000011688">
    <property type="component" value="Unassembled WGS sequence"/>
</dbReference>
<dbReference type="Gene3D" id="3.40.50.720">
    <property type="entry name" value="NAD(P)-binding Rossmann-like Domain"/>
    <property type="match status" value="1"/>
</dbReference>
<dbReference type="OrthoDB" id="281764at2157"/>
<proteinExistence type="inferred from homology"/>
<keyword evidence="2" id="KW-0560">Oxidoreductase</keyword>
<evidence type="ECO:0000313" key="3">
    <source>
        <dbReference type="Proteomes" id="UP000011688"/>
    </source>
</evidence>
<gene>
    <name evidence="2" type="primary">fabG</name>
    <name evidence="2" type="ORF">C491_13767</name>
</gene>
<dbReference type="InterPro" id="IPR002347">
    <property type="entry name" value="SDR_fam"/>
</dbReference>
<dbReference type="PANTHER" id="PTHR42879:SF2">
    <property type="entry name" value="3-OXOACYL-[ACYL-CARRIER-PROTEIN] REDUCTASE FABG"/>
    <property type="match status" value="1"/>
</dbReference>
<dbReference type="PRINTS" id="PR00081">
    <property type="entry name" value="GDHRDH"/>
</dbReference>
<evidence type="ECO:0000256" key="1">
    <source>
        <dbReference type="ARBA" id="ARBA00006484"/>
    </source>
</evidence>
<dbReference type="Pfam" id="PF13561">
    <property type="entry name" value="adh_short_C2"/>
    <property type="match status" value="1"/>
</dbReference>
<accession>L9X634</accession>
<sequence>MEFDNRTALVTGASRNIGEEIAVAIAQRGGDVGITSKSDEAACRETADRVEAAGGDTSVVLGDLGNPDDIERIVDTVRDDLGPIDVLINNATYRPKKPFLKVDEDDLDTVLNVNVKGLFLTTQHVVPDMIDAGGGSIVNLIGAMVYLGRTGKSHSYASKMGIEGQIRQLASELGPEGIRVNGLSPGLIDTDRDEPFDGGDELVEAIPLQRMGTPEEVAEACCFLASDRASFITGQILHANGGIYPTPNVISPEE</sequence>
<name>L9X634_9EURY</name>
<dbReference type="eggNOG" id="arCOG01259">
    <property type="taxonomic scope" value="Archaea"/>
</dbReference>
<dbReference type="STRING" id="1227497.C491_13767"/>
<dbReference type="FunFam" id="3.40.50.720:FF:000084">
    <property type="entry name" value="Short-chain dehydrogenase reductase"/>
    <property type="match status" value="1"/>
</dbReference>
<comment type="similarity">
    <text evidence="1">Belongs to the short-chain dehydrogenases/reductases (SDR) family.</text>
</comment>
<protein>
    <submittedName>
        <fullName evidence="2">3-ketoacyl-(Acyl-carrier-protein) reductase</fullName>
        <ecNumber evidence="2">1.1.1.100</ecNumber>
    </submittedName>
</protein>
<dbReference type="AlphaFoldDB" id="L9X634"/>
<keyword evidence="3" id="KW-1185">Reference proteome</keyword>
<comment type="caution">
    <text evidence="2">The sequence shown here is derived from an EMBL/GenBank/DDBJ whole genome shotgun (WGS) entry which is preliminary data.</text>
</comment>
<dbReference type="PANTHER" id="PTHR42879">
    <property type="entry name" value="3-OXOACYL-(ACYL-CARRIER-PROTEIN) REDUCTASE"/>
    <property type="match status" value="1"/>
</dbReference>
<dbReference type="InterPro" id="IPR036291">
    <property type="entry name" value="NAD(P)-bd_dom_sf"/>
</dbReference>
<dbReference type="EC" id="1.1.1.100" evidence="2"/>
<dbReference type="EMBL" id="AOIB01000028">
    <property type="protein sequence ID" value="ELY56023.1"/>
    <property type="molecule type" value="Genomic_DNA"/>
</dbReference>
<organism evidence="2 3">
    <name type="scientific">Natronococcus amylolyticus DSM 10524</name>
    <dbReference type="NCBI Taxonomy" id="1227497"/>
    <lineage>
        <taxon>Archaea</taxon>
        <taxon>Methanobacteriati</taxon>
        <taxon>Methanobacteriota</taxon>
        <taxon>Stenosarchaea group</taxon>
        <taxon>Halobacteria</taxon>
        <taxon>Halobacteriales</taxon>
        <taxon>Natrialbaceae</taxon>
        <taxon>Natronococcus</taxon>
    </lineage>
</organism>
<reference evidence="2 3" key="1">
    <citation type="journal article" date="2014" name="PLoS Genet.">
        <title>Phylogenetically driven sequencing of extremely halophilic archaea reveals strategies for static and dynamic osmo-response.</title>
        <authorList>
            <person name="Becker E.A."/>
            <person name="Seitzer P.M."/>
            <person name="Tritt A."/>
            <person name="Larsen D."/>
            <person name="Krusor M."/>
            <person name="Yao A.I."/>
            <person name="Wu D."/>
            <person name="Madern D."/>
            <person name="Eisen J.A."/>
            <person name="Darling A.E."/>
            <person name="Facciotti M.T."/>
        </authorList>
    </citation>
    <scope>NUCLEOTIDE SEQUENCE [LARGE SCALE GENOMIC DNA]</scope>
    <source>
        <strain evidence="2 3">DSM 10524</strain>
    </source>
</reference>
<evidence type="ECO:0000313" key="2">
    <source>
        <dbReference type="EMBL" id="ELY56023.1"/>
    </source>
</evidence>
<dbReference type="InterPro" id="IPR050259">
    <property type="entry name" value="SDR"/>
</dbReference>
<dbReference type="SUPFAM" id="SSF51735">
    <property type="entry name" value="NAD(P)-binding Rossmann-fold domains"/>
    <property type="match status" value="1"/>
</dbReference>
<dbReference type="RefSeq" id="WP_005557198.1">
    <property type="nucleotide sequence ID" value="NZ_AOIB01000028.1"/>
</dbReference>
<dbReference type="GO" id="GO:0004316">
    <property type="term" value="F:3-oxoacyl-[acyl-carrier-protein] reductase (NADPH) activity"/>
    <property type="evidence" value="ECO:0007669"/>
    <property type="project" value="UniProtKB-EC"/>
</dbReference>